<evidence type="ECO:0000256" key="2">
    <source>
        <dbReference type="SAM" id="MobiDB-lite"/>
    </source>
</evidence>
<gene>
    <name evidence="3" type="ORF">D5039_13960</name>
</gene>
<evidence type="ECO:0000256" key="1">
    <source>
        <dbReference type="SAM" id="Coils"/>
    </source>
</evidence>
<comment type="caution">
    <text evidence="3">The sequence shown here is derived from an EMBL/GenBank/DDBJ whole genome shotgun (WGS) entry which is preliminary data.</text>
</comment>
<accession>A0ABT3KV54</accession>
<feature type="region of interest" description="Disordered" evidence="2">
    <location>
        <begin position="78"/>
        <end position="106"/>
    </location>
</feature>
<keyword evidence="1" id="KW-0175">Coiled coil</keyword>
<name>A0ABT3KV54_9BURK</name>
<protein>
    <submittedName>
        <fullName evidence="3">Uncharacterized protein</fullName>
    </submittedName>
</protein>
<evidence type="ECO:0000313" key="4">
    <source>
        <dbReference type="Proteomes" id="UP001208935"/>
    </source>
</evidence>
<keyword evidence="4" id="KW-1185">Reference proteome</keyword>
<dbReference type="Proteomes" id="UP001208935">
    <property type="component" value="Unassembled WGS sequence"/>
</dbReference>
<proteinExistence type="predicted"/>
<sequence length="213" mass="22915">MFDPSEAAPEEEHTASDDDYSASESDSAALDDSYTALKESYTTLRNDYAALRENYTVLKDDYIALMGDYVTLKDGDDVPVADDGSGDEATASKASGEHAPADLPKGMEMPIEMTPIWQRCWSRWLPKGKEMPVGLTKEAFASALRTAHSSPSGDVKQGITDAWVQDETANPVGSPDGQVMGVEGDRFEPDSRITEGGELLIVGQALDAQTPGF</sequence>
<reference evidence="4" key="1">
    <citation type="submission" date="2023-07" db="EMBL/GenBank/DDBJ databases">
        <title>Verminephrobacter genomes.</title>
        <authorList>
            <person name="Lund M.B."/>
        </authorList>
    </citation>
    <scope>NUCLEOTIDE SEQUENCE [LARGE SCALE GENOMIC DNA]</scope>
    <source>
        <strain evidence="4">AtM5-05</strain>
    </source>
</reference>
<evidence type="ECO:0000313" key="3">
    <source>
        <dbReference type="EMBL" id="MCW5322216.1"/>
    </source>
</evidence>
<feature type="compositionally biased region" description="Low complexity" evidence="2">
    <location>
        <begin position="22"/>
        <end position="31"/>
    </location>
</feature>
<dbReference type="EMBL" id="QZCW01000002">
    <property type="protein sequence ID" value="MCW5322216.1"/>
    <property type="molecule type" value="Genomic_DNA"/>
</dbReference>
<feature type="coiled-coil region" evidence="1">
    <location>
        <begin position="34"/>
        <end position="61"/>
    </location>
</feature>
<feature type="region of interest" description="Disordered" evidence="2">
    <location>
        <begin position="1"/>
        <end position="31"/>
    </location>
</feature>
<dbReference type="RefSeq" id="WP_265282550.1">
    <property type="nucleotide sequence ID" value="NZ_QZCW01000002.1"/>
</dbReference>
<organism evidence="3 4">
    <name type="scientific">Verminephrobacter aporrectodeae subsp. tuberculatae</name>
    <dbReference type="NCBI Taxonomy" id="1110392"/>
    <lineage>
        <taxon>Bacteria</taxon>
        <taxon>Pseudomonadati</taxon>
        <taxon>Pseudomonadota</taxon>
        <taxon>Betaproteobacteria</taxon>
        <taxon>Burkholderiales</taxon>
        <taxon>Comamonadaceae</taxon>
        <taxon>Verminephrobacter</taxon>
    </lineage>
</organism>